<dbReference type="InterPro" id="IPR001138">
    <property type="entry name" value="Zn2Cys6_DnaBD"/>
</dbReference>
<dbReference type="GO" id="GO:0000981">
    <property type="term" value="F:DNA-binding transcription factor activity, RNA polymerase II-specific"/>
    <property type="evidence" value="ECO:0007669"/>
    <property type="project" value="InterPro"/>
</dbReference>
<sequence>MTAININIARCTHRHRSSHPVLCDAAVQVSAVLSHLRAIPPPLRPHPPTHPPRQASRAGNHPLHQIPTDDRRNNVQSIQSNSLSLLQGLAFPPRPLHSSAMLGQGTTHWQLVARDRNPHYCVQCRDARRRCEGTPPKPCPRCLERNIQCKYIVKPTKEDIITLKGILDDLQHLDLNGLVVGKQLVLSKPTGTCDLHVAWSERHHLKVAVKRVLDVESFGVLKRAGRELSVWSDLQDENILALLGYLVEGSYLVPSTVSEWMERGSLDNFMKTLPRGGEESCILLTDVSSGIAYLHSRDIVHGDISASNVLVSDKNIAKISSFALSRKRSEGISESKEEASPQGSQRWMAPELVLDFTGITSKMSDIWALGMVGYELLSWQIPYFAISEIAALSAIAHGNLPEKPENSENTMIFSMLWTVCTLCWKEKSSRPTAAEIAALLRPQSTNRSKLDTSSLSATSLHEEMAHIDVTNAHEPVPNRPHFVKESLASLSHLDVAGSILRMKQQEWKAGGYSDVYSAWSTKHNMKVAVKKVRGILKKDVSFMKRFVNEIRIWAKLEHENVLPLQGFYFEGEELMPNLVSEWMEDGTLDEYVIELPLCCSETVALLRGISAGLAYLHSKKIIHGDLKGSNILISSKKAPLLADFGLSLALQKTLTIIATSSTSSNNDCKGSLRWMAPELLIVVDGESPTLNEMTDVWALGMVAYELLSGDIPYANVKNDFAVMPIIQKKIIPVKPSEAGDLTIYEKIWNFCCSCWNFDCASRPSSEQAALLWSS</sequence>
<dbReference type="SUPFAM" id="SSF56112">
    <property type="entry name" value="Protein kinase-like (PK-like)"/>
    <property type="match status" value="2"/>
</dbReference>
<dbReference type="InterPro" id="IPR011009">
    <property type="entry name" value="Kinase-like_dom_sf"/>
</dbReference>
<dbReference type="PROSITE" id="PS00109">
    <property type="entry name" value="PROTEIN_KINASE_TYR"/>
    <property type="match status" value="1"/>
</dbReference>
<evidence type="ECO:0000259" key="3">
    <source>
        <dbReference type="PROSITE" id="PS50048"/>
    </source>
</evidence>
<keyword evidence="5" id="KW-1185">Reference proteome</keyword>
<organism evidence="4 5">
    <name type="scientific">Schizopora paradoxa</name>
    <dbReference type="NCBI Taxonomy" id="27342"/>
    <lineage>
        <taxon>Eukaryota</taxon>
        <taxon>Fungi</taxon>
        <taxon>Dikarya</taxon>
        <taxon>Basidiomycota</taxon>
        <taxon>Agaricomycotina</taxon>
        <taxon>Agaricomycetes</taxon>
        <taxon>Hymenochaetales</taxon>
        <taxon>Schizoporaceae</taxon>
        <taxon>Schizopora</taxon>
    </lineage>
</organism>
<dbReference type="OrthoDB" id="4062651at2759"/>
<dbReference type="Pfam" id="PF07714">
    <property type="entry name" value="PK_Tyr_Ser-Thr"/>
    <property type="match status" value="1"/>
</dbReference>
<dbReference type="CDD" id="cd14014">
    <property type="entry name" value="STKc_PknB_like"/>
    <property type="match status" value="1"/>
</dbReference>
<dbReference type="GO" id="GO:0008270">
    <property type="term" value="F:zinc ion binding"/>
    <property type="evidence" value="ECO:0007669"/>
    <property type="project" value="InterPro"/>
</dbReference>
<dbReference type="STRING" id="27342.A0A0H2RG32"/>
<feature type="region of interest" description="Disordered" evidence="1">
    <location>
        <begin position="38"/>
        <end position="69"/>
    </location>
</feature>
<evidence type="ECO:0000313" key="4">
    <source>
        <dbReference type="EMBL" id="KLO10840.1"/>
    </source>
</evidence>
<dbReference type="SUPFAM" id="SSF57701">
    <property type="entry name" value="Zn2/Cys6 DNA-binding domain"/>
    <property type="match status" value="1"/>
</dbReference>
<dbReference type="InterPro" id="IPR051681">
    <property type="entry name" value="Ser/Thr_Kinases-Pseudokinases"/>
</dbReference>
<dbReference type="CDD" id="cd00067">
    <property type="entry name" value="GAL4"/>
    <property type="match status" value="1"/>
</dbReference>
<evidence type="ECO:0000259" key="2">
    <source>
        <dbReference type="PROSITE" id="PS50011"/>
    </source>
</evidence>
<evidence type="ECO:0000256" key="1">
    <source>
        <dbReference type="SAM" id="MobiDB-lite"/>
    </source>
</evidence>
<dbReference type="InterPro" id="IPR008266">
    <property type="entry name" value="Tyr_kinase_AS"/>
</dbReference>
<dbReference type="PROSITE" id="PS50048">
    <property type="entry name" value="ZN2_CY6_FUNGAL_2"/>
    <property type="match status" value="1"/>
</dbReference>
<keyword evidence="4" id="KW-0808">Transferase</keyword>
<proteinExistence type="predicted"/>
<feature type="domain" description="Zn(2)-C6 fungal-type" evidence="3">
    <location>
        <begin position="121"/>
        <end position="151"/>
    </location>
</feature>
<dbReference type="AlphaFoldDB" id="A0A0H2RG32"/>
<dbReference type="PANTHER" id="PTHR44329:SF214">
    <property type="entry name" value="PROTEIN KINASE DOMAIN-CONTAINING PROTEIN"/>
    <property type="match status" value="1"/>
</dbReference>
<reference evidence="4 5" key="1">
    <citation type="submission" date="2015-04" db="EMBL/GenBank/DDBJ databases">
        <title>Complete genome sequence of Schizopora paradoxa KUC8140, a cosmopolitan wood degrader in East Asia.</title>
        <authorList>
            <consortium name="DOE Joint Genome Institute"/>
            <person name="Min B."/>
            <person name="Park H."/>
            <person name="Jang Y."/>
            <person name="Kim J.-J."/>
            <person name="Kim K.H."/>
            <person name="Pangilinan J."/>
            <person name="Lipzen A."/>
            <person name="Riley R."/>
            <person name="Grigoriev I.V."/>
            <person name="Spatafora J.W."/>
            <person name="Choi I.-G."/>
        </authorList>
    </citation>
    <scope>NUCLEOTIDE SEQUENCE [LARGE SCALE GENOMIC DNA]</scope>
    <source>
        <strain evidence="4 5">KUC8140</strain>
    </source>
</reference>
<evidence type="ECO:0000313" key="5">
    <source>
        <dbReference type="Proteomes" id="UP000053477"/>
    </source>
</evidence>
<name>A0A0H2RG32_9AGAM</name>
<dbReference type="Proteomes" id="UP000053477">
    <property type="component" value="Unassembled WGS sequence"/>
</dbReference>
<dbReference type="Pfam" id="PF00069">
    <property type="entry name" value="Pkinase"/>
    <property type="match status" value="1"/>
</dbReference>
<feature type="compositionally biased region" description="Pro residues" evidence="1">
    <location>
        <begin position="39"/>
        <end position="51"/>
    </location>
</feature>
<dbReference type="Gene3D" id="4.10.240.10">
    <property type="entry name" value="Zn(2)-C6 fungal-type DNA-binding domain"/>
    <property type="match status" value="1"/>
</dbReference>
<dbReference type="PROSITE" id="PS50011">
    <property type="entry name" value="PROTEIN_KINASE_DOM"/>
    <property type="match status" value="2"/>
</dbReference>
<keyword evidence="4" id="KW-0418">Kinase</keyword>
<dbReference type="SMART" id="SM00220">
    <property type="entry name" value="S_TKc"/>
    <property type="match status" value="2"/>
</dbReference>
<feature type="domain" description="Protein kinase" evidence="2">
    <location>
        <begin position="501"/>
        <end position="774"/>
    </location>
</feature>
<dbReference type="PROSITE" id="PS00108">
    <property type="entry name" value="PROTEIN_KINASE_ST"/>
    <property type="match status" value="1"/>
</dbReference>
<gene>
    <name evidence="4" type="ORF">SCHPADRAFT_877610</name>
</gene>
<feature type="domain" description="Protein kinase" evidence="2">
    <location>
        <begin position="184"/>
        <end position="444"/>
    </location>
</feature>
<dbReference type="InterPro" id="IPR008271">
    <property type="entry name" value="Ser/Thr_kinase_AS"/>
</dbReference>
<dbReference type="Gene3D" id="1.10.510.10">
    <property type="entry name" value="Transferase(Phosphotransferase) domain 1"/>
    <property type="match status" value="2"/>
</dbReference>
<protein>
    <submittedName>
        <fullName evidence="4">Kinase-like protein</fullName>
    </submittedName>
</protein>
<dbReference type="InterPro" id="IPR036864">
    <property type="entry name" value="Zn2-C6_fun-type_DNA-bd_sf"/>
</dbReference>
<accession>A0A0H2RG32</accession>
<dbReference type="PANTHER" id="PTHR44329">
    <property type="entry name" value="SERINE/THREONINE-PROTEIN KINASE TNNI3K-RELATED"/>
    <property type="match status" value="1"/>
</dbReference>
<dbReference type="EMBL" id="KQ086015">
    <property type="protein sequence ID" value="KLO10840.1"/>
    <property type="molecule type" value="Genomic_DNA"/>
</dbReference>
<dbReference type="GO" id="GO:0004674">
    <property type="term" value="F:protein serine/threonine kinase activity"/>
    <property type="evidence" value="ECO:0007669"/>
    <property type="project" value="TreeGrafter"/>
</dbReference>
<dbReference type="GO" id="GO:0005524">
    <property type="term" value="F:ATP binding"/>
    <property type="evidence" value="ECO:0007669"/>
    <property type="project" value="InterPro"/>
</dbReference>
<dbReference type="InterPro" id="IPR001245">
    <property type="entry name" value="Ser-Thr/Tyr_kinase_cat_dom"/>
</dbReference>
<dbReference type="InParanoid" id="A0A0H2RG32"/>
<dbReference type="InterPro" id="IPR000719">
    <property type="entry name" value="Prot_kinase_dom"/>
</dbReference>